<proteinExistence type="predicted"/>
<sequence length="87" mass="10189">MSTIKSMILMDEKMILMDEKTSNLPILHYVLLSRRKKDELPFVESLKGLKVGDIEVLRENFTTPLTKITKQEIKIDLMEANLPQRWT</sequence>
<dbReference type="AlphaFoldDB" id="A0A5A7TVV4"/>
<organism evidence="1 3">
    <name type="scientific">Cucumis melo var. makuwa</name>
    <name type="common">Oriental melon</name>
    <dbReference type="NCBI Taxonomy" id="1194695"/>
    <lineage>
        <taxon>Eukaryota</taxon>
        <taxon>Viridiplantae</taxon>
        <taxon>Streptophyta</taxon>
        <taxon>Embryophyta</taxon>
        <taxon>Tracheophyta</taxon>
        <taxon>Spermatophyta</taxon>
        <taxon>Magnoliopsida</taxon>
        <taxon>eudicotyledons</taxon>
        <taxon>Gunneridae</taxon>
        <taxon>Pentapetalae</taxon>
        <taxon>rosids</taxon>
        <taxon>fabids</taxon>
        <taxon>Cucurbitales</taxon>
        <taxon>Cucurbitaceae</taxon>
        <taxon>Benincaseae</taxon>
        <taxon>Cucumis</taxon>
    </lineage>
</organism>
<dbReference type="EMBL" id="SSTD01007385">
    <property type="protein sequence ID" value="TYK18935.1"/>
    <property type="molecule type" value="Genomic_DNA"/>
</dbReference>
<reference evidence="3 4" key="1">
    <citation type="submission" date="2019-08" db="EMBL/GenBank/DDBJ databases">
        <title>Draft genome sequences of two oriental melons (Cucumis melo L. var makuwa).</title>
        <authorList>
            <person name="Kwon S.-Y."/>
        </authorList>
    </citation>
    <scope>NUCLEOTIDE SEQUENCE [LARGE SCALE GENOMIC DNA]</scope>
    <source>
        <strain evidence="4">cv. Chang Bougi</strain>
        <strain evidence="3">cv. SW 3</strain>
        <tissue evidence="1">Leaf</tissue>
    </source>
</reference>
<dbReference type="EMBL" id="SSTE01014201">
    <property type="protein sequence ID" value="KAA0046266.1"/>
    <property type="molecule type" value="Genomic_DNA"/>
</dbReference>
<evidence type="ECO:0000313" key="2">
    <source>
        <dbReference type="EMBL" id="TYK18935.1"/>
    </source>
</evidence>
<comment type="caution">
    <text evidence="1">The sequence shown here is derived from an EMBL/GenBank/DDBJ whole genome shotgun (WGS) entry which is preliminary data.</text>
</comment>
<evidence type="ECO:0000313" key="3">
    <source>
        <dbReference type="Proteomes" id="UP000321393"/>
    </source>
</evidence>
<protein>
    <submittedName>
        <fullName evidence="1">Gypsy-like retrotransposase</fullName>
    </submittedName>
</protein>
<evidence type="ECO:0000313" key="1">
    <source>
        <dbReference type="EMBL" id="KAA0046266.1"/>
    </source>
</evidence>
<gene>
    <name evidence="2" type="ORF">E5676_scaffold418G00170</name>
    <name evidence="1" type="ORF">E6C27_scaffold284G00720</name>
</gene>
<dbReference type="Proteomes" id="UP000321947">
    <property type="component" value="Unassembled WGS sequence"/>
</dbReference>
<name>A0A5A7TVV4_CUCMM</name>
<accession>A0A5A7TVV4</accession>
<dbReference type="Proteomes" id="UP000321393">
    <property type="component" value="Unassembled WGS sequence"/>
</dbReference>
<evidence type="ECO:0000313" key="4">
    <source>
        <dbReference type="Proteomes" id="UP000321947"/>
    </source>
</evidence>